<comment type="caution">
    <text evidence="2">The sequence shown here is derived from an EMBL/GenBank/DDBJ whole genome shotgun (WGS) entry which is preliminary data.</text>
</comment>
<gene>
    <name evidence="2" type="ORF">GJR96_07215</name>
</gene>
<dbReference type="RefSeq" id="WP_151162320.1">
    <property type="nucleotide sequence ID" value="NZ_WKJO01000001.1"/>
</dbReference>
<dbReference type="Proteomes" id="UP000439022">
    <property type="component" value="Unassembled WGS sequence"/>
</dbReference>
<evidence type="ECO:0000313" key="2">
    <source>
        <dbReference type="EMBL" id="MRX21744.1"/>
    </source>
</evidence>
<feature type="compositionally biased region" description="Low complexity" evidence="1">
    <location>
        <begin position="50"/>
        <end position="61"/>
    </location>
</feature>
<dbReference type="AlphaFoldDB" id="A0A6A8GEC1"/>
<protein>
    <recommendedName>
        <fullName evidence="4">KaiC-like domain-containing protein</fullName>
    </recommendedName>
</protein>
<keyword evidence="3" id="KW-1185">Reference proteome</keyword>
<sequence length="307" mass="33353">MDDYDETESRSSTGDSDEGDSSSLADVVEGPTLDTTTFDVSHDDTDAYDDASTSDATTDASLSDLANSLRERRPRGGESEVAGDRTTRDWNFVHDINSTERESSGTVDVDSGAGAVLDQVEDETTLLVGPGGPVDDRLCERLMSPESTVTNHHQLVISVDVPPAEQRDTLQRLRSGAVHSQALVDAQSYSVSGDVAEYEGVEVMNVASPRDLRRIGILTTKVLSKWNDAGVPISICFHSLSNLLDAVGDTQRVFRFLHILHGRIRAAGGRAHFHLDPTRHDEQTVRTFYSLFDAVVEFDADGSVTLV</sequence>
<organism evidence="2 3">
    <name type="scientific">Haloferax litoreum</name>
    <dbReference type="NCBI Taxonomy" id="2666140"/>
    <lineage>
        <taxon>Archaea</taxon>
        <taxon>Methanobacteriati</taxon>
        <taxon>Methanobacteriota</taxon>
        <taxon>Stenosarchaea group</taxon>
        <taxon>Halobacteria</taxon>
        <taxon>Halobacteriales</taxon>
        <taxon>Haloferacaceae</taxon>
        <taxon>Haloferax</taxon>
    </lineage>
</organism>
<name>A0A6A8GEC1_9EURY</name>
<accession>A0A6A8GEC1</accession>
<dbReference type="Pfam" id="PF24336">
    <property type="entry name" value="DUF7504"/>
    <property type="match status" value="1"/>
</dbReference>
<proteinExistence type="predicted"/>
<reference evidence="2 3" key="1">
    <citation type="submission" date="2019-11" db="EMBL/GenBank/DDBJ databases">
        <title>Whole genome sequence of Haloferax sp. MBLA0076.</title>
        <authorList>
            <person name="Seo M.-J."/>
            <person name="Cho E.-S."/>
        </authorList>
    </citation>
    <scope>NUCLEOTIDE SEQUENCE [LARGE SCALE GENOMIC DNA]</scope>
    <source>
        <strain evidence="2 3">MBLA0076</strain>
    </source>
</reference>
<evidence type="ECO:0000256" key="1">
    <source>
        <dbReference type="SAM" id="MobiDB-lite"/>
    </source>
</evidence>
<dbReference type="EMBL" id="WKJO01000001">
    <property type="protein sequence ID" value="MRX21744.1"/>
    <property type="molecule type" value="Genomic_DNA"/>
</dbReference>
<evidence type="ECO:0008006" key="4">
    <source>
        <dbReference type="Google" id="ProtNLM"/>
    </source>
</evidence>
<feature type="region of interest" description="Disordered" evidence="1">
    <location>
        <begin position="1"/>
        <end position="61"/>
    </location>
</feature>
<dbReference type="InterPro" id="IPR055927">
    <property type="entry name" value="DUF7504"/>
</dbReference>
<evidence type="ECO:0000313" key="3">
    <source>
        <dbReference type="Proteomes" id="UP000439022"/>
    </source>
</evidence>